<dbReference type="Proteomes" id="UP000323000">
    <property type="component" value="Chromosome 4"/>
</dbReference>
<evidence type="ECO:0000313" key="3">
    <source>
        <dbReference type="EMBL" id="TXG64067.1"/>
    </source>
</evidence>
<reference evidence="4" key="1">
    <citation type="journal article" date="2019" name="Gigascience">
        <title>De novo genome assembly of the endangered Acer yangbiense, a plant species with extremely small populations endemic to Yunnan Province, China.</title>
        <authorList>
            <person name="Yang J."/>
            <person name="Wariss H.M."/>
            <person name="Tao L."/>
            <person name="Zhang R."/>
            <person name="Yun Q."/>
            <person name="Hollingsworth P."/>
            <person name="Dao Z."/>
            <person name="Luo G."/>
            <person name="Guo H."/>
            <person name="Ma Y."/>
            <person name="Sun W."/>
        </authorList>
    </citation>
    <scope>NUCLEOTIDE SEQUENCE [LARGE SCALE GENOMIC DNA]</scope>
    <source>
        <strain evidence="4">cv. Malutang</strain>
    </source>
</reference>
<comment type="similarity">
    <text evidence="1">Belongs to the peptidase S10 family.</text>
</comment>
<dbReference type="PRINTS" id="PR00724">
    <property type="entry name" value="CRBOXYPTASEC"/>
</dbReference>
<dbReference type="Pfam" id="PF00450">
    <property type="entry name" value="Peptidase_S10"/>
    <property type="match status" value="2"/>
</dbReference>
<dbReference type="OrthoDB" id="443318at2759"/>
<keyword evidence="4" id="KW-1185">Reference proteome</keyword>
<dbReference type="GO" id="GO:0016747">
    <property type="term" value="F:acyltransferase activity, transferring groups other than amino-acyl groups"/>
    <property type="evidence" value="ECO:0007669"/>
    <property type="project" value="TreeGrafter"/>
</dbReference>
<dbReference type="InterPro" id="IPR029058">
    <property type="entry name" value="AB_hydrolase_fold"/>
</dbReference>
<sequence length="659" mass="74140">MKIKPDNEKQSKLKYYVEKHKKILHKSRDFYVKSMEDCASKLAYGGVMGCPTAQVFRLPAKSVSAGFSKSNDEIFRQLLEAVTKKLEIQVDLNESEQDLRWPDAKENGAMKRSYTSIGLGKIGRIDEDKPCYFADDMTASIIFLDSPVGSGFFYSTTQQGWYSSDTDSAEQAYLFLTKWLLEHPQYLPLELFIGGDSYSGIIVPLITKKVVQANENGTNPRLNLIDLKTSCNESYVNVDPSDAKCVTALHTYKECIKDINRNDILHHHMRKQNFLIDLYETIILQISSSHHYKFLICGVGDWYQIGRGATKAYHIYTKNVLSVVDVHRYLSQKGLQVLVDSGDHDMVVPFVATQTWIEWLNLTVVNYWRPWFVDGQVAGYTVKYSENGYRLTYATVKCPETIKVINGKSSFMIRVMEVQSPVGFGWISNKLGLHKGGLMAVIDLRNGSGPMTVIDQMNVREKNQRLGNGPTIELLKRRVFKKAVGDSGKELTNHVRRESNLGVQVLENQGKRKEVFIRKRGEPSNAHSKMLGRGNFYIDLGIGLRANSRPNELLLGPSVSRPEPMLLCEGLDNIQDQVSIPSNPCLKRLESHSLETEQDQMNEDSLLGPSGGNQNGLFHCGEGAVGNDELLPGEDVDRNLSAGLLSRPELNERRRVDSA</sequence>
<evidence type="ECO:0000256" key="2">
    <source>
        <dbReference type="SAM" id="MobiDB-lite"/>
    </source>
</evidence>
<evidence type="ECO:0000256" key="1">
    <source>
        <dbReference type="ARBA" id="ARBA00009431"/>
    </source>
</evidence>
<dbReference type="PANTHER" id="PTHR11802">
    <property type="entry name" value="SERINE PROTEASE FAMILY S10 SERINE CARBOXYPEPTIDASE"/>
    <property type="match status" value="1"/>
</dbReference>
<dbReference type="AlphaFoldDB" id="A0A5C7I474"/>
<feature type="region of interest" description="Disordered" evidence="2">
    <location>
        <begin position="594"/>
        <end position="614"/>
    </location>
</feature>
<dbReference type="GO" id="GO:0006508">
    <property type="term" value="P:proteolysis"/>
    <property type="evidence" value="ECO:0007669"/>
    <property type="project" value="InterPro"/>
</dbReference>
<evidence type="ECO:0000313" key="4">
    <source>
        <dbReference type="Proteomes" id="UP000323000"/>
    </source>
</evidence>
<dbReference type="Gene3D" id="3.40.50.1820">
    <property type="entry name" value="alpha/beta hydrolase"/>
    <property type="match status" value="1"/>
</dbReference>
<accession>A0A5C7I474</accession>
<dbReference type="SUPFAM" id="SSF53474">
    <property type="entry name" value="alpha/beta-Hydrolases"/>
    <property type="match status" value="1"/>
</dbReference>
<comment type="caution">
    <text evidence="3">The sequence shown here is derived from an EMBL/GenBank/DDBJ whole genome shotgun (WGS) entry which is preliminary data.</text>
</comment>
<dbReference type="PANTHER" id="PTHR11802:SF377">
    <property type="entry name" value="SERINE CARBOXYPEPTIDASE-LIKE 18"/>
    <property type="match status" value="1"/>
</dbReference>
<gene>
    <name evidence="3" type="ORF">EZV62_011061</name>
</gene>
<name>A0A5C7I474_9ROSI</name>
<dbReference type="Gene3D" id="3.40.50.11320">
    <property type="match status" value="1"/>
</dbReference>
<protein>
    <submittedName>
        <fullName evidence="3">Uncharacterized protein</fullName>
    </submittedName>
</protein>
<dbReference type="GO" id="GO:0004185">
    <property type="term" value="F:serine-type carboxypeptidase activity"/>
    <property type="evidence" value="ECO:0007669"/>
    <property type="project" value="InterPro"/>
</dbReference>
<dbReference type="EMBL" id="VAHF01000004">
    <property type="protein sequence ID" value="TXG64067.1"/>
    <property type="molecule type" value="Genomic_DNA"/>
</dbReference>
<proteinExistence type="inferred from homology"/>
<dbReference type="InterPro" id="IPR001563">
    <property type="entry name" value="Peptidase_S10"/>
</dbReference>
<dbReference type="GO" id="GO:0019748">
    <property type="term" value="P:secondary metabolic process"/>
    <property type="evidence" value="ECO:0007669"/>
    <property type="project" value="TreeGrafter"/>
</dbReference>
<organism evidence="3 4">
    <name type="scientific">Acer yangbiense</name>
    <dbReference type="NCBI Taxonomy" id="1000413"/>
    <lineage>
        <taxon>Eukaryota</taxon>
        <taxon>Viridiplantae</taxon>
        <taxon>Streptophyta</taxon>
        <taxon>Embryophyta</taxon>
        <taxon>Tracheophyta</taxon>
        <taxon>Spermatophyta</taxon>
        <taxon>Magnoliopsida</taxon>
        <taxon>eudicotyledons</taxon>
        <taxon>Gunneridae</taxon>
        <taxon>Pentapetalae</taxon>
        <taxon>rosids</taxon>
        <taxon>malvids</taxon>
        <taxon>Sapindales</taxon>
        <taxon>Sapindaceae</taxon>
        <taxon>Hippocastanoideae</taxon>
        <taxon>Acereae</taxon>
        <taxon>Acer</taxon>
    </lineage>
</organism>